<dbReference type="Gene3D" id="2.30.320.10">
    <property type="entry name" value="YwqG-like"/>
    <property type="match status" value="1"/>
</dbReference>
<protein>
    <recommendedName>
        <fullName evidence="3">DUF1963 domain-containing protein</fullName>
    </recommendedName>
</protein>
<sequence length="249" mass="28289">MLKEPALKEEEKPYWNFFLSHNLWKTGYAPVCKSQDSNSPKVSKFGGSCPHLPQDSRPICKSCNGHLEVLLQLYIPSLPAPVKQLFPENLQNSLIVFTYCTECMSSNEEDSISWNVYNESDFGNLVFDSPPSEAKIEPAVIESWQAFKSIDGSTEHYYSTFQNQKGDLDDLKMEDFVRELKENYAGTTYLLGNPDFTEGEYQPEPGMVILASFAQDKAFSMMWGDAGYAHLWMKPGNDFGEFNLFWTCG</sequence>
<name>A0ABR2L5E1_9EUKA</name>
<dbReference type="EMBL" id="JAPFFF010000001">
    <property type="protein sequence ID" value="KAK8898590.1"/>
    <property type="molecule type" value="Genomic_DNA"/>
</dbReference>
<dbReference type="Proteomes" id="UP001470230">
    <property type="component" value="Unassembled WGS sequence"/>
</dbReference>
<dbReference type="SUPFAM" id="SSF103032">
    <property type="entry name" value="Hypothetical protein YwqG"/>
    <property type="match status" value="1"/>
</dbReference>
<keyword evidence="2" id="KW-1185">Reference proteome</keyword>
<dbReference type="InterPro" id="IPR035948">
    <property type="entry name" value="YwqG-like_sf"/>
</dbReference>
<dbReference type="Pfam" id="PF09234">
    <property type="entry name" value="DUF1963"/>
    <property type="match status" value="1"/>
</dbReference>
<organism evidence="1 2">
    <name type="scientific">Tritrichomonas musculus</name>
    <dbReference type="NCBI Taxonomy" id="1915356"/>
    <lineage>
        <taxon>Eukaryota</taxon>
        <taxon>Metamonada</taxon>
        <taxon>Parabasalia</taxon>
        <taxon>Tritrichomonadida</taxon>
        <taxon>Tritrichomonadidae</taxon>
        <taxon>Tritrichomonas</taxon>
    </lineage>
</organism>
<evidence type="ECO:0008006" key="3">
    <source>
        <dbReference type="Google" id="ProtNLM"/>
    </source>
</evidence>
<reference evidence="1 2" key="1">
    <citation type="submission" date="2024-04" db="EMBL/GenBank/DDBJ databases">
        <title>Tritrichomonas musculus Genome.</title>
        <authorList>
            <person name="Alves-Ferreira E."/>
            <person name="Grigg M."/>
            <person name="Lorenzi H."/>
            <person name="Galac M."/>
        </authorList>
    </citation>
    <scope>NUCLEOTIDE SEQUENCE [LARGE SCALE GENOMIC DNA]</scope>
    <source>
        <strain evidence="1 2">EAF2021</strain>
    </source>
</reference>
<gene>
    <name evidence="1" type="ORF">M9Y10_000882</name>
</gene>
<dbReference type="InterPro" id="IPR015315">
    <property type="entry name" value="DUF1963"/>
</dbReference>
<evidence type="ECO:0000313" key="1">
    <source>
        <dbReference type="EMBL" id="KAK8898590.1"/>
    </source>
</evidence>
<comment type="caution">
    <text evidence="1">The sequence shown here is derived from an EMBL/GenBank/DDBJ whole genome shotgun (WGS) entry which is preliminary data.</text>
</comment>
<accession>A0ABR2L5E1</accession>
<evidence type="ECO:0000313" key="2">
    <source>
        <dbReference type="Proteomes" id="UP001470230"/>
    </source>
</evidence>
<proteinExistence type="predicted"/>